<dbReference type="Proteomes" id="UP001176468">
    <property type="component" value="Unassembled WGS sequence"/>
</dbReference>
<comment type="caution">
    <text evidence="1">The sequence shown here is derived from an EMBL/GenBank/DDBJ whole genome shotgun (WGS) entry which is preliminary data.</text>
</comment>
<dbReference type="Gene3D" id="1.10.1370.10">
    <property type="entry name" value="Neurolysin, domain 3"/>
    <property type="match status" value="1"/>
</dbReference>
<organism evidence="1 2">
    <name type="scientific">Sphingomonas immobilis</name>
    <dbReference type="NCBI Taxonomy" id="3063997"/>
    <lineage>
        <taxon>Bacteria</taxon>
        <taxon>Pseudomonadati</taxon>
        <taxon>Pseudomonadota</taxon>
        <taxon>Alphaproteobacteria</taxon>
        <taxon>Sphingomonadales</taxon>
        <taxon>Sphingomonadaceae</taxon>
        <taxon>Sphingomonas</taxon>
    </lineage>
</organism>
<evidence type="ECO:0000313" key="2">
    <source>
        <dbReference type="Proteomes" id="UP001176468"/>
    </source>
</evidence>
<gene>
    <name evidence="1" type="ORF">Q5H94_05730</name>
</gene>
<protein>
    <submittedName>
        <fullName evidence="1">Uncharacterized protein</fullName>
    </submittedName>
</protein>
<dbReference type="RefSeq" id="WP_304560278.1">
    <property type="nucleotide sequence ID" value="NZ_JAUQSZ010000003.1"/>
</dbReference>
<evidence type="ECO:0000313" key="1">
    <source>
        <dbReference type="EMBL" id="MDO7841818.1"/>
    </source>
</evidence>
<dbReference type="InterPro" id="IPR024077">
    <property type="entry name" value="Neurolysin/TOP_dom2"/>
</dbReference>
<sequence length="47" mass="5425">MFDPVLAARFRYGVLAHGNDRDPATSFIDFRGRPPEELSLLRDRHLV</sequence>
<keyword evidence="2" id="KW-1185">Reference proteome</keyword>
<dbReference type="EMBL" id="JAUQSZ010000003">
    <property type="protein sequence ID" value="MDO7841818.1"/>
    <property type="molecule type" value="Genomic_DNA"/>
</dbReference>
<reference evidence="1" key="1">
    <citation type="submission" date="2023-07" db="EMBL/GenBank/DDBJ databases">
        <authorList>
            <person name="Kim M.K."/>
        </authorList>
    </citation>
    <scope>NUCLEOTIDE SEQUENCE</scope>
    <source>
        <strain evidence="1">CA1-15</strain>
    </source>
</reference>
<proteinExistence type="predicted"/>
<name>A0ABT8ZX14_9SPHN</name>
<accession>A0ABT8ZX14</accession>